<dbReference type="PANTHER" id="PTHR10353">
    <property type="entry name" value="GLYCOSYL HYDROLASE"/>
    <property type="match status" value="1"/>
</dbReference>
<dbReference type="InterPro" id="IPR001360">
    <property type="entry name" value="Glyco_hydro_1"/>
</dbReference>
<dbReference type="InterPro" id="IPR017853">
    <property type="entry name" value="GH"/>
</dbReference>
<reference evidence="5" key="1">
    <citation type="submission" date="2021-01" db="EMBL/GenBank/DDBJ databases">
        <title>Adiantum capillus-veneris genome.</title>
        <authorList>
            <person name="Fang Y."/>
            <person name="Liao Q."/>
        </authorList>
    </citation>
    <scope>NUCLEOTIDE SEQUENCE</scope>
    <source>
        <strain evidence="5">H3</strain>
        <tissue evidence="5">Leaf</tissue>
    </source>
</reference>
<dbReference type="Proteomes" id="UP000886520">
    <property type="component" value="Chromosome 14"/>
</dbReference>
<gene>
    <name evidence="5" type="ORF">GOP47_0014788</name>
</gene>
<dbReference type="AlphaFoldDB" id="A0A9D4UMD7"/>
<evidence type="ECO:0000256" key="2">
    <source>
        <dbReference type="ARBA" id="ARBA00022801"/>
    </source>
</evidence>
<dbReference type="GO" id="GO:0005975">
    <property type="term" value="P:carbohydrate metabolic process"/>
    <property type="evidence" value="ECO:0007669"/>
    <property type="project" value="InterPro"/>
</dbReference>
<keyword evidence="2" id="KW-0378">Hydrolase</keyword>
<comment type="caution">
    <text evidence="5">The sequence shown here is derived from an EMBL/GenBank/DDBJ whole genome shotgun (WGS) entry which is preliminary data.</text>
</comment>
<dbReference type="PANTHER" id="PTHR10353:SF36">
    <property type="entry name" value="LP05116P"/>
    <property type="match status" value="1"/>
</dbReference>
<evidence type="ECO:0000256" key="4">
    <source>
        <dbReference type="RuleBase" id="RU003690"/>
    </source>
</evidence>
<keyword evidence="6" id="KW-1185">Reference proteome</keyword>
<dbReference type="OrthoDB" id="65569at2759"/>
<evidence type="ECO:0000256" key="1">
    <source>
        <dbReference type="ARBA" id="ARBA00010838"/>
    </source>
</evidence>
<dbReference type="GO" id="GO:0008422">
    <property type="term" value="F:beta-glucosidase activity"/>
    <property type="evidence" value="ECO:0007669"/>
    <property type="project" value="TreeGrafter"/>
</dbReference>
<dbReference type="Pfam" id="PF00232">
    <property type="entry name" value="Glyco_hydro_1"/>
    <property type="match status" value="1"/>
</dbReference>
<keyword evidence="3" id="KW-0326">Glycosidase</keyword>
<evidence type="ECO:0000256" key="3">
    <source>
        <dbReference type="ARBA" id="ARBA00023295"/>
    </source>
</evidence>
<dbReference type="SUPFAM" id="SSF51445">
    <property type="entry name" value="(Trans)glycosidases"/>
    <property type="match status" value="1"/>
</dbReference>
<organism evidence="5 6">
    <name type="scientific">Adiantum capillus-veneris</name>
    <name type="common">Maidenhair fern</name>
    <dbReference type="NCBI Taxonomy" id="13818"/>
    <lineage>
        <taxon>Eukaryota</taxon>
        <taxon>Viridiplantae</taxon>
        <taxon>Streptophyta</taxon>
        <taxon>Embryophyta</taxon>
        <taxon>Tracheophyta</taxon>
        <taxon>Polypodiopsida</taxon>
        <taxon>Polypodiidae</taxon>
        <taxon>Polypodiales</taxon>
        <taxon>Pteridineae</taxon>
        <taxon>Pteridaceae</taxon>
        <taxon>Vittarioideae</taxon>
        <taxon>Adiantum</taxon>
    </lineage>
</organism>
<evidence type="ECO:0000313" key="5">
    <source>
        <dbReference type="EMBL" id="KAI5070445.1"/>
    </source>
</evidence>
<proteinExistence type="inferred from homology"/>
<comment type="similarity">
    <text evidence="1 4">Belongs to the glycosyl hydrolase 1 family.</text>
</comment>
<accession>A0A9D4UMD7</accession>
<sequence length="202" mass="23066">MHPNPTRGSRKENFGPMLDIALKACIFPRHVKEDIEILEQIRMDSYRWKRIFPNGIVPNVTPNADAIAHCNELIDLLLEKGIEPHVTLWARDHPQALKDEYHGLLSTRIMYDFLVYANGCFSAFDDRVKFWITLDEPNDYASLAYASTQSPPGCCNINILSYLTLTSISRKTKETEGPYWHSSLVQMLSVPKISILAGSWTR</sequence>
<dbReference type="Gene3D" id="3.20.20.80">
    <property type="entry name" value="Glycosidases"/>
    <property type="match status" value="1"/>
</dbReference>
<evidence type="ECO:0000313" key="6">
    <source>
        <dbReference type="Proteomes" id="UP000886520"/>
    </source>
</evidence>
<dbReference type="EMBL" id="JABFUD020000014">
    <property type="protein sequence ID" value="KAI5070445.1"/>
    <property type="molecule type" value="Genomic_DNA"/>
</dbReference>
<protein>
    <submittedName>
        <fullName evidence="5">Uncharacterized protein</fullName>
    </submittedName>
</protein>
<name>A0A9D4UMD7_ADICA</name>